<evidence type="ECO:0000313" key="5">
    <source>
        <dbReference type="EMBL" id="SHK15504.1"/>
    </source>
</evidence>
<proteinExistence type="predicted"/>
<dbReference type="SUPFAM" id="SSF55781">
    <property type="entry name" value="GAF domain-like"/>
    <property type="match status" value="1"/>
</dbReference>
<dbReference type="PROSITE" id="PS50887">
    <property type="entry name" value="GGDEF"/>
    <property type="match status" value="1"/>
</dbReference>
<dbReference type="InterPro" id="IPR029787">
    <property type="entry name" value="Nucleotide_cyclase"/>
</dbReference>
<comment type="subcellular location">
    <subcellularLocation>
        <location evidence="1">Membrane</location>
        <topology evidence="1">Single-pass membrane protein</topology>
    </subcellularLocation>
</comment>
<dbReference type="Gene3D" id="1.10.510.10">
    <property type="entry name" value="Transferase(Phosphotransferase) domain 1"/>
    <property type="match status" value="1"/>
</dbReference>
<accession>A0A1M6Q5G1</accession>
<dbReference type="EMBL" id="FRAG01000030">
    <property type="protein sequence ID" value="SHK15504.1"/>
    <property type="molecule type" value="Genomic_DNA"/>
</dbReference>
<dbReference type="Gene3D" id="3.30.70.270">
    <property type="match status" value="1"/>
</dbReference>
<feature type="repeat" description="TPR" evidence="2">
    <location>
        <begin position="926"/>
        <end position="959"/>
    </location>
</feature>
<keyword evidence="6" id="KW-1185">Reference proteome</keyword>
<dbReference type="Gene3D" id="3.40.50.300">
    <property type="entry name" value="P-loop containing nucleotide triphosphate hydrolases"/>
    <property type="match status" value="1"/>
</dbReference>
<dbReference type="Pfam" id="PF13424">
    <property type="entry name" value="TPR_12"/>
    <property type="match status" value="1"/>
</dbReference>
<feature type="domain" description="GGDEF" evidence="4">
    <location>
        <begin position="1485"/>
        <end position="1616"/>
    </location>
</feature>
<reference evidence="5 6" key="1">
    <citation type="submission" date="2016-11" db="EMBL/GenBank/DDBJ databases">
        <authorList>
            <person name="Jaros S."/>
            <person name="Januszkiewicz K."/>
            <person name="Wedrychowicz H."/>
        </authorList>
    </citation>
    <scope>NUCLEOTIDE SEQUENCE [LARGE SCALE GENOMIC DNA]</scope>
    <source>
        <strain evidence="5 6">DSM 15212</strain>
    </source>
</reference>
<gene>
    <name evidence="5" type="ORF">SAMN02745912_02437</name>
</gene>
<dbReference type="InterPro" id="IPR000160">
    <property type="entry name" value="GGDEF_dom"/>
</dbReference>
<dbReference type="InterPro" id="IPR041664">
    <property type="entry name" value="AAA_16"/>
</dbReference>
<dbReference type="Gene3D" id="1.25.40.10">
    <property type="entry name" value="Tetratricopeptide repeat domain"/>
    <property type="match status" value="2"/>
</dbReference>
<dbReference type="GO" id="GO:0005524">
    <property type="term" value="F:ATP binding"/>
    <property type="evidence" value="ECO:0007669"/>
    <property type="project" value="InterPro"/>
</dbReference>
<dbReference type="SUPFAM" id="SSF52540">
    <property type="entry name" value="P-loop containing nucleoside triphosphate hydrolases"/>
    <property type="match status" value="1"/>
</dbReference>
<dbReference type="InterPro" id="IPR011990">
    <property type="entry name" value="TPR-like_helical_dom_sf"/>
</dbReference>
<dbReference type="GO" id="GO:0005886">
    <property type="term" value="C:plasma membrane"/>
    <property type="evidence" value="ECO:0007669"/>
    <property type="project" value="TreeGrafter"/>
</dbReference>
<dbReference type="GO" id="GO:0052621">
    <property type="term" value="F:diguanylate cyclase activity"/>
    <property type="evidence" value="ECO:0007669"/>
    <property type="project" value="TreeGrafter"/>
</dbReference>
<dbReference type="SMART" id="SM00028">
    <property type="entry name" value="TPR"/>
    <property type="match status" value="7"/>
</dbReference>
<protein>
    <submittedName>
        <fullName evidence="5">Diguanylate cyclase (GGDEF) domain-containing protein</fullName>
    </submittedName>
</protein>
<dbReference type="PROSITE" id="PS50011">
    <property type="entry name" value="PROTEIN_KINASE_DOM"/>
    <property type="match status" value="1"/>
</dbReference>
<dbReference type="PANTHER" id="PTHR45138:SF9">
    <property type="entry name" value="DIGUANYLATE CYCLASE DGCM-RELATED"/>
    <property type="match status" value="1"/>
</dbReference>
<dbReference type="NCBIfam" id="TIGR00254">
    <property type="entry name" value="GGDEF"/>
    <property type="match status" value="1"/>
</dbReference>
<evidence type="ECO:0000259" key="4">
    <source>
        <dbReference type="PROSITE" id="PS50887"/>
    </source>
</evidence>
<dbReference type="InterPro" id="IPR050469">
    <property type="entry name" value="Diguanylate_Cyclase"/>
</dbReference>
<keyword evidence="2" id="KW-0802">TPR repeat</keyword>
<feature type="domain" description="Protein kinase" evidence="3">
    <location>
        <begin position="8"/>
        <end position="257"/>
    </location>
</feature>
<dbReference type="PANTHER" id="PTHR45138">
    <property type="entry name" value="REGULATORY COMPONENTS OF SENSORY TRANSDUCTION SYSTEM"/>
    <property type="match status" value="1"/>
</dbReference>
<dbReference type="GO" id="GO:1902201">
    <property type="term" value="P:negative regulation of bacterial-type flagellum-dependent cell motility"/>
    <property type="evidence" value="ECO:0007669"/>
    <property type="project" value="TreeGrafter"/>
</dbReference>
<dbReference type="SMART" id="SM00267">
    <property type="entry name" value="GGDEF"/>
    <property type="match status" value="1"/>
</dbReference>
<name>A0A1M6Q5G1_PARC5</name>
<dbReference type="GO" id="GO:0004672">
    <property type="term" value="F:protein kinase activity"/>
    <property type="evidence" value="ECO:0007669"/>
    <property type="project" value="InterPro"/>
</dbReference>
<dbReference type="OrthoDB" id="9805474at2"/>
<evidence type="ECO:0000256" key="2">
    <source>
        <dbReference type="PROSITE-ProRule" id="PRU00339"/>
    </source>
</evidence>
<dbReference type="Pfam" id="PF00069">
    <property type="entry name" value="Pkinase"/>
    <property type="match status" value="1"/>
</dbReference>
<dbReference type="InterPro" id="IPR043128">
    <property type="entry name" value="Rev_trsase/Diguanyl_cyclase"/>
</dbReference>
<sequence>MKLINNRYKLVDILRRDLFGITYVASDLSNSDRKVLLNLLKEENKDRKFIGFLIDEFIKLSSIKHPYIQGCKCFNVINTIDNKRAKDIRYFYTTEYYKEHLIHYKSFSTQQINRLFVKLCYVLQYLHFRGITYRLLNFENMFFHRNGSSMDFKLRDIVTIYKHMNNINSIDKYNAQFIAPEIKLGEKGSFSSDIYSLGVILFYMVSGFDYKERTFNEVFKKNTNEKFEKIIERMTVPDPNSRYKNILDVIEDSKQYMPIDFGFFDKDYYEKLYFNIPLVNRKREKKLILQTINENLLAKSKNNIIFVHGETGIGKSRLVKEISFQVAMSRTNVCTIELNHENNKMLYIYKKILRFIVRNYKINDNLINKYGSELVKILPDIASKWDVKPSETLSEDKEILRLNNRISNFINDFSIKNPFLIIVDNIHFIHKNDLNILEYLIKKNSSLIILSTYIDEESKDIRKFLNKCKIDERAKFIRLTRLNFEETSEMLKNILGIHKKPLKLTTKIMEEANGNPRYVEEIIKNLFMDKKIIINDDRLWTADIDDIYNLKLPSSIDDVMLRSVNLLDAHTKNVLNIISIFYLSAPLEIIMQIIDIDEVSLSKILKNLVSFKIINEKFQDWGYSYDYYNKQLKEHIYNNISEVDRKLYHKNAANILEDFYISEGRDYAVELVYHLTNCDEFDKAIKYCIKSAEKMEQLHIYNQAIDFYNRAIELLNQHQNIKMLVDILMKIGLIYINIGEHNNAFDIYIRVSSIANEYKLEKEFIDIQNKLAYIYSHKNEKETAERIIKESIEDSKKIGYIDGELEGGLLKCKLYASTKNHSNLKALLNKYINISLKYLKYYYAGEFFNEKGKMYYDQGEMTKSQYCYKQSIFFFEKSNNDIKTSRPLNNIGIIYFEAYKQIERARLYYYEALSLVEKYNYITGKQIYLMNIGETYLYEDRYNEAIDYFNKAVDISIEIGDKNILFSSYIHLCDTYLSLYQYDKAHFYLKKSESEFNNYCGYGIYYYYYYVIHIYFYIQIYNYSKAEKWYESFIKNMNGLNVDFDLEQKIKELEMYKIQYEFQKNKTINVDYVKKFLHENIDKIHLRLIRNFLMDLICFLMDTHEVESARYFIDLDADLMDRFNTEIFDLKREFVLGLFSNDKIKFYKNLLNKLENNRLYEYQWRIFKAIGDEFHKKNDHFNALNNYILALDILKTLVYKIPEGLRQDYVFNYKLNYILKEKIEDLKSIILIQNSNKDYKKIDREKKRNVEEIFDFSDLNEFFNNKEFMKSIYKEFRQEIPCGITELKDLIQELRKDDFYNIELILRYCSYICLAERGFIFLTNDNNEIKEIISIANHEITEDIKEIVKIASHKEHDIIVTNENQFSKNSFKHNEIKSLICIPIKNSDKVSYNDNARYNRRKYVDNIDKKEIVGYIYLDTKRVFNNFTLETYKKCCLLKTLLYIMIENYNLKKISSIDKLTNLYLRKHVEDLFRKEILLAKKNQLCLSVIMCDIDRFKQVNDLYGHRKGDEVLAKLGKILKNNLRKNDLVGRYGGEEFIIILPRTNLEDALVVCEKLRKIIEDSKLMGTRMDLTLSFGISSFPVHGTSEEELIEKADQALYKSKKSGRNRTTIWNENIGYNKYRYDKLAGIITGNISTDHKNINIIMDMIELLKSSHSKSDRLFKVLGYIIEMSEARYGAVFDIDEDKKIKRIYARQKGSNIWVKDFKYNKEIIKEFMDNKQGDYFINWNEITEIDSFTGVPSWNSYVVVPIIKDGVQKGIILLSVPIDEKEFDFSTFNLVNSLSGIIASML</sequence>
<dbReference type="SUPFAM" id="SSF56112">
    <property type="entry name" value="Protein kinase-like (PK-like)"/>
    <property type="match status" value="1"/>
</dbReference>
<dbReference type="InterPro" id="IPR019734">
    <property type="entry name" value="TPR_rpt"/>
</dbReference>
<dbReference type="SUPFAM" id="SSF55073">
    <property type="entry name" value="Nucleotide cyclase"/>
    <property type="match status" value="1"/>
</dbReference>
<dbReference type="CDD" id="cd01949">
    <property type="entry name" value="GGDEF"/>
    <property type="match status" value="1"/>
</dbReference>
<dbReference type="GO" id="GO:0043709">
    <property type="term" value="P:cell adhesion involved in single-species biofilm formation"/>
    <property type="evidence" value="ECO:0007669"/>
    <property type="project" value="TreeGrafter"/>
</dbReference>
<dbReference type="FunFam" id="3.30.70.270:FF:000001">
    <property type="entry name" value="Diguanylate cyclase domain protein"/>
    <property type="match status" value="1"/>
</dbReference>
<evidence type="ECO:0000256" key="1">
    <source>
        <dbReference type="ARBA" id="ARBA00004167"/>
    </source>
</evidence>
<dbReference type="InterPro" id="IPR011009">
    <property type="entry name" value="Kinase-like_dom_sf"/>
</dbReference>
<dbReference type="STRING" id="1121301.SAMN02745912_02437"/>
<dbReference type="SUPFAM" id="SSF48452">
    <property type="entry name" value="TPR-like"/>
    <property type="match status" value="2"/>
</dbReference>
<evidence type="ECO:0000259" key="3">
    <source>
        <dbReference type="PROSITE" id="PS50011"/>
    </source>
</evidence>
<dbReference type="Pfam" id="PF00990">
    <property type="entry name" value="GGDEF"/>
    <property type="match status" value="1"/>
</dbReference>
<dbReference type="SMART" id="SM00220">
    <property type="entry name" value="S_TKc"/>
    <property type="match status" value="1"/>
</dbReference>
<dbReference type="InterPro" id="IPR000719">
    <property type="entry name" value="Prot_kinase_dom"/>
</dbReference>
<organism evidence="5 6">
    <name type="scientific">Paramaledivibacter caminithermalis (strain DSM 15212 / CIP 107654 / DViRD3)</name>
    <name type="common">Clostridium caminithermale</name>
    <dbReference type="NCBI Taxonomy" id="1121301"/>
    <lineage>
        <taxon>Bacteria</taxon>
        <taxon>Bacillati</taxon>
        <taxon>Bacillota</taxon>
        <taxon>Clostridia</taxon>
        <taxon>Peptostreptococcales</taxon>
        <taxon>Caminicellaceae</taxon>
        <taxon>Paramaledivibacter</taxon>
    </lineage>
</organism>
<dbReference type="PROSITE" id="PS50005">
    <property type="entry name" value="TPR"/>
    <property type="match status" value="1"/>
</dbReference>
<dbReference type="Pfam" id="PF13191">
    <property type="entry name" value="AAA_16"/>
    <property type="match status" value="1"/>
</dbReference>
<evidence type="ECO:0000313" key="6">
    <source>
        <dbReference type="Proteomes" id="UP000184465"/>
    </source>
</evidence>
<dbReference type="InterPro" id="IPR027417">
    <property type="entry name" value="P-loop_NTPase"/>
</dbReference>
<dbReference type="Proteomes" id="UP000184465">
    <property type="component" value="Unassembled WGS sequence"/>
</dbReference>
<dbReference type="RefSeq" id="WP_073150350.1">
    <property type="nucleotide sequence ID" value="NZ_FRAG01000030.1"/>
</dbReference>